<keyword evidence="2" id="KW-0472">Membrane</keyword>
<evidence type="ECO:0000313" key="4">
    <source>
        <dbReference type="WBParaSite" id="SMUV_0000873201-mRNA-1"/>
    </source>
</evidence>
<reference evidence="4" key="1">
    <citation type="submission" date="2017-02" db="UniProtKB">
        <authorList>
            <consortium name="WormBaseParasite"/>
        </authorList>
    </citation>
    <scope>IDENTIFICATION</scope>
</reference>
<evidence type="ECO:0000256" key="1">
    <source>
        <dbReference type="SAM" id="MobiDB-lite"/>
    </source>
</evidence>
<keyword evidence="2" id="KW-1133">Transmembrane helix</keyword>
<keyword evidence="2" id="KW-0812">Transmembrane</keyword>
<dbReference type="Proteomes" id="UP000046393">
    <property type="component" value="Unplaced"/>
</dbReference>
<feature type="transmembrane region" description="Helical" evidence="2">
    <location>
        <begin position="113"/>
        <end position="133"/>
    </location>
</feature>
<feature type="region of interest" description="Disordered" evidence="1">
    <location>
        <begin position="1"/>
        <end position="21"/>
    </location>
</feature>
<evidence type="ECO:0000256" key="2">
    <source>
        <dbReference type="SAM" id="Phobius"/>
    </source>
</evidence>
<proteinExistence type="predicted"/>
<evidence type="ECO:0000313" key="3">
    <source>
        <dbReference type="Proteomes" id="UP000046393"/>
    </source>
</evidence>
<protein>
    <submittedName>
        <fullName evidence="4">Uncharacterized protein</fullName>
    </submittedName>
</protein>
<name>A0A0N5AV28_9BILA</name>
<keyword evidence="3" id="KW-1185">Reference proteome</keyword>
<sequence length="199" mass="22145">MSYPTAAASTSTAVGPQLQKPDRPIPQILIKREDGVEINDEVDSISDIPRHLPLTPTPSILTVDILGDMKASFCRKHSSTMINYAPRIASQFAVRHVDNVRRKSFCALHRSCIFKWIECIFFLLVITLLVIVIKKNTVYDDDEADNDDFTQQILNVSTSAIDLSSNETVDLVAQILDPEASNLPDVEYNSTLNASKLIN</sequence>
<accession>A0A0N5AV28</accession>
<dbReference type="AlphaFoldDB" id="A0A0N5AV28"/>
<organism evidence="3 4">
    <name type="scientific">Syphacia muris</name>
    <dbReference type="NCBI Taxonomy" id="451379"/>
    <lineage>
        <taxon>Eukaryota</taxon>
        <taxon>Metazoa</taxon>
        <taxon>Ecdysozoa</taxon>
        <taxon>Nematoda</taxon>
        <taxon>Chromadorea</taxon>
        <taxon>Rhabditida</taxon>
        <taxon>Spirurina</taxon>
        <taxon>Oxyuridomorpha</taxon>
        <taxon>Oxyuroidea</taxon>
        <taxon>Oxyuridae</taxon>
        <taxon>Syphacia</taxon>
    </lineage>
</organism>
<feature type="compositionally biased region" description="Low complexity" evidence="1">
    <location>
        <begin position="1"/>
        <end position="13"/>
    </location>
</feature>
<dbReference type="WBParaSite" id="SMUV_0000873201-mRNA-1">
    <property type="protein sequence ID" value="SMUV_0000873201-mRNA-1"/>
    <property type="gene ID" value="SMUV_0000873201"/>
</dbReference>